<dbReference type="Gramene" id="OMERI04G14540.1">
    <property type="protein sequence ID" value="OMERI04G14540.1"/>
    <property type="gene ID" value="OMERI04G14540"/>
</dbReference>
<sequence length="100" mass="11044">MANESMRGPHAASSESQPLLVYTVWMGTSPISGVIVMLRISDWAQVRAALKCIPRVRVSRCWMEASLPSRTAYAPSGTGRSMSPCFWPDPMYSTNPEISH</sequence>
<dbReference type="AlphaFoldDB" id="A0A0E0DFN3"/>
<protein>
    <submittedName>
        <fullName evidence="1">Uncharacterized protein</fullName>
    </submittedName>
</protein>
<dbReference type="HOGENOM" id="CLU_2310602_0_0_1"/>
<organism evidence="1">
    <name type="scientific">Oryza meridionalis</name>
    <dbReference type="NCBI Taxonomy" id="40149"/>
    <lineage>
        <taxon>Eukaryota</taxon>
        <taxon>Viridiplantae</taxon>
        <taxon>Streptophyta</taxon>
        <taxon>Embryophyta</taxon>
        <taxon>Tracheophyta</taxon>
        <taxon>Spermatophyta</taxon>
        <taxon>Magnoliopsida</taxon>
        <taxon>Liliopsida</taxon>
        <taxon>Poales</taxon>
        <taxon>Poaceae</taxon>
        <taxon>BOP clade</taxon>
        <taxon>Oryzoideae</taxon>
        <taxon>Oryzeae</taxon>
        <taxon>Oryzinae</taxon>
        <taxon>Oryza</taxon>
    </lineage>
</organism>
<reference evidence="1" key="2">
    <citation type="submission" date="2018-05" db="EMBL/GenBank/DDBJ databases">
        <title>OmerRS3 (Oryza meridionalis Reference Sequence Version 3).</title>
        <authorList>
            <person name="Zhang J."/>
            <person name="Kudrna D."/>
            <person name="Lee S."/>
            <person name="Talag J."/>
            <person name="Welchert J."/>
            <person name="Wing R.A."/>
        </authorList>
    </citation>
    <scope>NUCLEOTIDE SEQUENCE [LARGE SCALE GENOMIC DNA]</scope>
    <source>
        <strain evidence="1">cv. OR44</strain>
    </source>
</reference>
<accession>A0A0E0DFN3</accession>
<dbReference type="Proteomes" id="UP000008021">
    <property type="component" value="Chromosome 4"/>
</dbReference>
<name>A0A0E0DFN3_9ORYZ</name>
<reference evidence="1" key="1">
    <citation type="submission" date="2015-04" db="UniProtKB">
        <authorList>
            <consortium name="EnsemblPlants"/>
        </authorList>
    </citation>
    <scope>IDENTIFICATION</scope>
</reference>
<proteinExistence type="predicted"/>
<evidence type="ECO:0000313" key="2">
    <source>
        <dbReference type="Proteomes" id="UP000008021"/>
    </source>
</evidence>
<dbReference type="EnsemblPlants" id="OMERI04G14540.1">
    <property type="protein sequence ID" value="OMERI04G14540.1"/>
    <property type="gene ID" value="OMERI04G14540"/>
</dbReference>
<evidence type="ECO:0000313" key="1">
    <source>
        <dbReference type="EnsemblPlants" id="OMERI04G14540.1"/>
    </source>
</evidence>
<keyword evidence="2" id="KW-1185">Reference proteome</keyword>